<feature type="non-terminal residue" evidence="5">
    <location>
        <position position="1"/>
    </location>
</feature>
<dbReference type="Pfam" id="PF01555">
    <property type="entry name" value="N6_N4_Mtase"/>
    <property type="match status" value="1"/>
</dbReference>
<dbReference type="AlphaFoldDB" id="A0A0F8ZU29"/>
<evidence type="ECO:0000256" key="2">
    <source>
        <dbReference type="ARBA" id="ARBA00022679"/>
    </source>
</evidence>
<accession>A0A0F8ZU29</accession>
<organism evidence="5">
    <name type="scientific">marine sediment metagenome</name>
    <dbReference type="NCBI Taxonomy" id="412755"/>
    <lineage>
        <taxon>unclassified sequences</taxon>
        <taxon>metagenomes</taxon>
        <taxon>ecological metagenomes</taxon>
    </lineage>
</organism>
<name>A0A0F8ZU29_9ZZZZ</name>
<dbReference type="InterPro" id="IPR029063">
    <property type="entry name" value="SAM-dependent_MTases_sf"/>
</dbReference>
<dbReference type="GO" id="GO:0032259">
    <property type="term" value="P:methylation"/>
    <property type="evidence" value="ECO:0007669"/>
    <property type="project" value="UniProtKB-KW"/>
</dbReference>
<dbReference type="InterPro" id="IPR002941">
    <property type="entry name" value="DNA_methylase_N4/N6"/>
</dbReference>
<sequence>KECLRVLKPGGTALIFAGSRTQHRMAVNVEDAGFILKDCIMWLYGSGFPKATDISKQLDKMAGVEHPSEEAKLWNGWKSHGLKPAYEPILVAMKPNEGTYAQNALKHGVAGLNIDGGRIPHNENLSVKRDGHKLDTNKQGWGFKAVSRDNKGRFPANIILDEEAGRMLDKQSGISKSSGGSGEKSMGGLGKSKYGKYALDIKATHIGGLGDKGGASRFFYCAKASKAERNKGCEELEYKDPAVVTDFRPTIKSHPENWKNLPSETPYARGEPAKNNHPTVKPLKLMEYLCILTKTPTGGIVLDPFMGSGTTGIACKMTDRKFIGIEMKEEYMKIAVARIKAYKKED</sequence>
<evidence type="ECO:0000256" key="1">
    <source>
        <dbReference type="ARBA" id="ARBA00022603"/>
    </source>
</evidence>
<keyword evidence="1" id="KW-0489">Methyltransferase</keyword>
<evidence type="ECO:0000313" key="5">
    <source>
        <dbReference type="EMBL" id="KKK63461.1"/>
    </source>
</evidence>
<evidence type="ECO:0000256" key="3">
    <source>
        <dbReference type="SAM" id="MobiDB-lite"/>
    </source>
</evidence>
<keyword evidence="2" id="KW-0808">Transferase</keyword>
<dbReference type="EMBL" id="LAZR01061501">
    <property type="protein sequence ID" value="KKK63461.1"/>
    <property type="molecule type" value="Genomic_DNA"/>
</dbReference>
<reference evidence="5" key="1">
    <citation type="journal article" date="2015" name="Nature">
        <title>Complex archaea that bridge the gap between prokaryotes and eukaryotes.</title>
        <authorList>
            <person name="Spang A."/>
            <person name="Saw J.H."/>
            <person name="Jorgensen S.L."/>
            <person name="Zaremba-Niedzwiedzka K."/>
            <person name="Martijn J."/>
            <person name="Lind A.E."/>
            <person name="van Eijk R."/>
            <person name="Schleper C."/>
            <person name="Guy L."/>
            <person name="Ettema T.J."/>
        </authorList>
    </citation>
    <scope>NUCLEOTIDE SEQUENCE</scope>
</reference>
<evidence type="ECO:0000259" key="4">
    <source>
        <dbReference type="Pfam" id="PF01555"/>
    </source>
</evidence>
<comment type="caution">
    <text evidence="5">The sequence shown here is derived from an EMBL/GenBank/DDBJ whole genome shotgun (WGS) entry which is preliminary data.</text>
</comment>
<dbReference type="Gene3D" id="3.40.50.150">
    <property type="entry name" value="Vaccinia Virus protein VP39"/>
    <property type="match status" value="2"/>
</dbReference>
<gene>
    <name evidence="5" type="ORF">LCGC14_2994050</name>
</gene>
<feature type="domain" description="DNA methylase N-4/N-6" evidence="4">
    <location>
        <begin position="1"/>
        <end position="336"/>
    </location>
</feature>
<feature type="region of interest" description="Disordered" evidence="3">
    <location>
        <begin position="254"/>
        <end position="275"/>
    </location>
</feature>
<dbReference type="SUPFAM" id="SSF53335">
    <property type="entry name" value="S-adenosyl-L-methionine-dependent methyltransferases"/>
    <property type="match status" value="1"/>
</dbReference>
<dbReference type="InterPro" id="IPR001091">
    <property type="entry name" value="RM_Methyltransferase"/>
</dbReference>
<dbReference type="GO" id="GO:0003677">
    <property type="term" value="F:DNA binding"/>
    <property type="evidence" value="ECO:0007669"/>
    <property type="project" value="InterPro"/>
</dbReference>
<proteinExistence type="predicted"/>
<dbReference type="GO" id="GO:0008170">
    <property type="term" value="F:N-methyltransferase activity"/>
    <property type="evidence" value="ECO:0007669"/>
    <property type="project" value="InterPro"/>
</dbReference>
<dbReference type="PRINTS" id="PR00508">
    <property type="entry name" value="S21N4MTFRASE"/>
</dbReference>
<protein>
    <recommendedName>
        <fullName evidence="4">DNA methylase N-4/N-6 domain-containing protein</fullName>
    </recommendedName>
</protein>